<dbReference type="AlphaFoldDB" id="A0AAN9XY97"/>
<evidence type="ECO:0000313" key="1">
    <source>
        <dbReference type="EMBL" id="KAK7571781.1"/>
    </source>
</evidence>
<dbReference type="Pfam" id="PF09782">
    <property type="entry name" value="NDUF_B6"/>
    <property type="match status" value="1"/>
</dbReference>
<keyword evidence="2" id="KW-1185">Reference proteome</keyword>
<gene>
    <name evidence="1" type="ORF">V9T40_014253</name>
</gene>
<reference evidence="1 2" key="1">
    <citation type="submission" date="2024-03" db="EMBL/GenBank/DDBJ databases">
        <title>Adaptation during the transition from Ophiocordyceps entomopathogen to insect associate is accompanied by gene loss and intensified selection.</title>
        <authorList>
            <person name="Ward C.M."/>
            <person name="Onetto C.A."/>
            <person name="Borneman A.R."/>
        </authorList>
    </citation>
    <scope>NUCLEOTIDE SEQUENCE [LARGE SCALE GENOMIC DNA]</scope>
    <source>
        <strain evidence="1">AWRI1</strain>
        <tissue evidence="1">Single Adult Female</tissue>
    </source>
</reference>
<dbReference type="GO" id="GO:0005739">
    <property type="term" value="C:mitochondrion"/>
    <property type="evidence" value="ECO:0007669"/>
    <property type="project" value="GOC"/>
</dbReference>
<dbReference type="InterPro" id="IPR019174">
    <property type="entry name" value="NADH_DH_b-subcmplx_su6"/>
</dbReference>
<protein>
    <recommendedName>
        <fullName evidence="3">NADH dehydrogenase [ubiquinone] 1 beta subcomplex subunit 6</fullName>
    </recommendedName>
</protein>
<dbReference type="PANTHER" id="PTHR21106">
    <property type="entry name" value="NADH DEHYDROGENASE [UBIQUINONE] 1 BETA SUBCOMPLEX SUBUNIT 6"/>
    <property type="match status" value="1"/>
</dbReference>
<organism evidence="1 2">
    <name type="scientific">Parthenolecanium corni</name>
    <dbReference type="NCBI Taxonomy" id="536013"/>
    <lineage>
        <taxon>Eukaryota</taxon>
        <taxon>Metazoa</taxon>
        <taxon>Ecdysozoa</taxon>
        <taxon>Arthropoda</taxon>
        <taxon>Hexapoda</taxon>
        <taxon>Insecta</taxon>
        <taxon>Pterygota</taxon>
        <taxon>Neoptera</taxon>
        <taxon>Paraneoptera</taxon>
        <taxon>Hemiptera</taxon>
        <taxon>Sternorrhyncha</taxon>
        <taxon>Coccoidea</taxon>
        <taxon>Coccidae</taxon>
        <taxon>Parthenolecanium</taxon>
    </lineage>
</organism>
<evidence type="ECO:0008006" key="3">
    <source>
        <dbReference type="Google" id="ProtNLM"/>
    </source>
</evidence>
<evidence type="ECO:0000313" key="2">
    <source>
        <dbReference type="Proteomes" id="UP001367676"/>
    </source>
</evidence>
<name>A0AAN9XY97_9HEMI</name>
<dbReference type="PANTHER" id="PTHR21106:SF2">
    <property type="entry name" value="NADH DEHYDROGENASE [UBIQUINONE] 1 BETA SUBCOMPLEX SUBUNIT 6"/>
    <property type="match status" value="1"/>
</dbReference>
<dbReference type="GO" id="GO:0006120">
    <property type="term" value="P:mitochondrial electron transport, NADH to ubiquinone"/>
    <property type="evidence" value="ECO:0007669"/>
    <property type="project" value="InterPro"/>
</dbReference>
<proteinExistence type="predicted"/>
<comment type="caution">
    <text evidence="1">The sequence shown here is derived from an EMBL/GenBank/DDBJ whole genome shotgun (WGS) entry which is preliminary data.</text>
</comment>
<accession>A0AAN9XY97</accession>
<sequence length="206" mass="24634">MTSEQFPPYAEKPVGYYDKPISYWQRIPTRSDTGGVVPMLLEGREKFMQDRMRGMTPERRAYRKQWLHDQVLSHREPVEVPQLYEELHNPFRRLLNYPFRRLELALKPTMGVNWAYLLKCLAQLSFYTIPFVYASTYVILYCHHDWTHNTYGIKTMWAKPVVQPDDPKYPFTSTKVYDDYASFGFKYSPFYKTPEQIRAEEAKAKY</sequence>
<dbReference type="EMBL" id="JBBCAQ010000038">
    <property type="protein sequence ID" value="KAK7571781.1"/>
    <property type="molecule type" value="Genomic_DNA"/>
</dbReference>
<dbReference type="Proteomes" id="UP001367676">
    <property type="component" value="Unassembled WGS sequence"/>
</dbReference>